<reference evidence="4 5" key="1">
    <citation type="submission" date="2020-02" db="EMBL/GenBank/DDBJ databases">
        <title>Pseudoroseicyclus tamarix, sp. nov., isolated from offshore sediment of a Tamarix chinensis forest.</title>
        <authorList>
            <person name="Gai Y."/>
        </authorList>
    </citation>
    <scope>NUCLEOTIDE SEQUENCE [LARGE SCALE GENOMIC DNA]</scope>
    <source>
        <strain evidence="4 5">CLL3-39</strain>
    </source>
</reference>
<dbReference type="PANTHER" id="PTHR48108">
    <property type="entry name" value="CBS DOMAIN-CONTAINING PROTEIN CBSX2, CHLOROPLASTIC"/>
    <property type="match status" value="1"/>
</dbReference>
<dbReference type="Gene3D" id="3.10.580.10">
    <property type="entry name" value="CBS-domain"/>
    <property type="match status" value="1"/>
</dbReference>
<feature type="domain" description="CBS" evidence="3">
    <location>
        <begin position="75"/>
        <end position="132"/>
    </location>
</feature>
<dbReference type="InterPro" id="IPR046342">
    <property type="entry name" value="CBS_dom_sf"/>
</dbReference>
<keyword evidence="1" id="KW-0677">Repeat</keyword>
<dbReference type="SUPFAM" id="SSF54631">
    <property type="entry name" value="CBS-domain pair"/>
    <property type="match status" value="1"/>
</dbReference>
<dbReference type="Proteomes" id="UP000474757">
    <property type="component" value="Unassembled WGS sequence"/>
</dbReference>
<evidence type="ECO:0000256" key="2">
    <source>
        <dbReference type="PROSITE-ProRule" id="PRU00703"/>
    </source>
</evidence>
<dbReference type="PROSITE" id="PS51371">
    <property type="entry name" value="CBS"/>
    <property type="match status" value="2"/>
</dbReference>
<dbReference type="InterPro" id="IPR051462">
    <property type="entry name" value="CBS_domain-containing"/>
</dbReference>
<evidence type="ECO:0000256" key="1">
    <source>
        <dbReference type="ARBA" id="ARBA00022737"/>
    </source>
</evidence>
<evidence type="ECO:0000313" key="4">
    <source>
        <dbReference type="EMBL" id="NDV02173.1"/>
    </source>
</evidence>
<organism evidence="4 5">
    <name type="scientific">Pseudoroseicyclus tamaricis</name>
    <dbReference type="NCBI Taxonomy" id="2705421"/>
    <lineage>
        <taxon>Bacteria</taxon>
        <taxon>Pseudomonadati</taxon>
        <taxon>Pseudomonadota</taxon>
        <taxon>Alphaproteobacteria</taxon>
        <taxon>Rhodobacterales</taxon>
        <taxon>Paracoccaceae</taxon>
        <taxon>Pseudoroseicyclus</taxon>
    </lineage>
</organism>
<evidence type="ECO:0000259" key="3">
    <source>
        <dbReference type="PROSITE" id="PS51371"/>
    </source>
</evidence>
<dbReference type="RefSeq" id="WP_163894861.1">
    <property type="nucleotide sequence ID" value="NZ_JAAFYS010000003.1"/>
</dbReference>
<name>A0A6B2JKY2_9RHOB</name>
<keyword evidence="2" id="KW-0129">CBS domain</keyword>
<protein>
    <submittedName>
        <fullName evidence="4">CBS domain-containing protein</fullName>
    </submittedName>
</protein>
<dbReference type="EMBL" id="JAAGAB010000003">
    <property type="protein sequence ID" value="NDV02173.1"/>
    <property type="molecule type" value="Genomic_DNA"/>
</dbReference>
<gene>
    <name evidence="4" type="ORF">GZA08_14480</name>
</gene>
<dbReference type="PANTHER" id="PTHR48108:SF26">
    <property type="entry name" value="CBS DOMAIN-CONTAINING PROTEIN DDB_G0289609"/>
    <property type="match status" value="1"/>
</dbReference>
<dbReference type="SMART" id="SM00116">
    <property type="entry name" value="CBS"/>
    <property type="match status" value="2"/>
</dbReference>
<dbReference type="Pfam" id="PF00571">
    <property type="entry name" value="CBS"/>
    <property type="match status" value="2"/>
</dbReference>
<keyword evidence="5" id="KW-1185">Reference proteome</keyword>
<feature type="domain" description="CBS" evidence="3">
    <location>
        <begin position="10"/>
        <end position="66"/>
    </location>
</feature>
<dbReference type="InterPro" id="IPR000644">
    <property type="entry name" value="CBS_dom"/>
</dbReference>
<accession>A0A6B2JKY2</accession>
<dbReference type="AlphaFoldDB" id="A0A6B2JKY2"/>
<proteinExistence type="predicted"/>
<comment type="caution">
    <text evidence="4">The sequence shown here is derived from an EMBL/GenBank/DDBJ whole genome shotgun (WGS) entry which is preliminary data.</text>
</comment>
<evidence type="ECO:0000313" key="5">
    <source>
        <dbReference type="Proteomes" id="UP000474757"/>
    </source>
</evidence>
<sequence>MPRTLGDLAALRTLVSAEPDMPILDACKRMCQERIGAIVVMRGENLVGIVSERDILRRVICRLREVGETNVGDVMTPGPITGEEGESLVEGLKKMRAHDVRHLPVMRDGVPVGIVAERDMPPASLLALETPERRVERLRS</sequence>